<reference evidence="1 2" key="1">
    <citation type="submission" date="2023-05" db="EMBL/GenBank/DDBJ databases">
        <title>A 100% complete, gapless, phased diploid assembly of the Scenedesmus obliquus UTEX 3031 genome.</title>
        <authorList>
            <person name="Biondi T.C."/>
            <person name="Hanschen E.R."/>
            <person name="Kwon T."/>
            <person name="Eng W."/>
            <person name="Kruse C.P.S."/>
            <person name="Koehler S.I."/>
            <person name="Kunde Y."/>
            <person name="Gleasner C.D."/>
            <person name="You Mak K.T."/>
            <person name="Polle J."/>
            <person name="Hovde B.T."/>
            <person name="Starkenburg S.R."/>
        </authorList>
    </citation>
    <scope>NUCLEOTIDE SEQUENCE [LARGE SCALE GENOMIC DNA]</scope>
    <source>
        <strain evidence="1 2">DOE0152z</strain>
    </source>
</reference>
<evidence type="ECO:0000313" key="1">
    <source>
        <dbReference type="EMBL" id="WIA18874.1"/>
    </source>
</evidence>
<name>A0ABY8UCR5_TETOB</name>
<gene>
    <name evidence="1" type="ORF">OEZ85_003547</name>
</gene>
<organism evidence="1 2">
    <name type="scientific">Tetradesmus obliquus</name>
    <name type="common">Green alga</name>
    <name type="synonym">Acutodesmus obliquus</name>
    <dbReference type="NCBI Taxonomy" id="3088"/>
    <lineage>
        <taxon>Eukaryota</taxon>
        <taxon>Viridiplantae</taxon>
        <taxon>Chlorophyta</taxon>
        <taxon>core chlorophytes</taxon>
        <taxon>Chlorophyceae</taxon>
        <taxon>CS clade</taxon>
        <taxon>Sphaeropleales</taxon>
        <taxon>Scenedesmaceae</taxon>
        <taxon>Tetradesmus</taxon>
    </lineage>
</organism>
<dbReference type="Proteomes" id="UP001244341">
    <property type="component" value="Chromosome 10b"/>
</dbReference>
<keyword evidence="2" id="KW-1185">Reference proteome</keyword>
<evidence type="ECO:0000313" key="2">
    <source>
        <dbReference type="Proteomes" id="UP001244341"/>
    </source>
</evidence>
<sequence>MLCEVLQREWAVLYYWSGEHGSHMSLIHRDRDYFALLWQSDPELAQLVDQLEALRPRRVHPYAAEIKRRSKELLRAAPKRQFSADETKRAGIAAMDGAAAQ</sequence>
<protein>
    <submittedName>
        <fullName evidence="1">Uncharacterized protein</fullName>
    </submittedName>
</protein>
<accession>A0ABY8UCR5</accession>
<proteinExistence type="predicted"/>
<dbReference type="EMBL" id="CP126217">
    <property type="protein sequence ID" value="WIA18874.1"/>
    <property type="molecule type" value="Genomic_DNA"/>
</dbReference>